<sequence length="274" mass="31373">MIKHILTFLFLMPILHNLSAQQSDAKDYIISGNQNYMEGNFTKAEAQYKSALGEDSNSIKGNYNLGNSLYKQKRMDEARVHYDRVIQNLNATNSDKHKAYHNIGKSYLDEKNPEKAVANLKEALKLNPYDDETRYNYALARKQLEEQQEEKDEKNQEKKENQDGSNEDQKDSKDNAEKQDEGDKGENNENQKPENENGQQPDGENGNEDGDGKAPENQQITKGSDGKEKSSSQPMNTERQEGLLDALRQQEQETLKKIISQKAQKVRVNTEKDW</sequence>
<evidence type="ECO:0000256" key="1">
    <source>
        <dbReference type="PROSITE-ProRule" id="PRU00339"/>
    </source>
</evidence>
<keyword evidence="1" id="KW-0802">TPR repeat</keyword>
<dbReference type="EMBL" id="JACDZE010000001">
    <property type="protein sequence ID" value="MBA5629003.1"/>
    <property type="molecule type" value="Genomic_DNA"/>
</dbReference>
<accession>A0A838ZRJ8</accession>
<evidence type="ECO:0000313" key="4">
    <source>
        <dbReference type="Proteomes" id="UP000552241"/>
    </source>
</evidence>
<gene>
    <name evidence="3" type="ORF">HU137_04375</name>
</gene>
<dbReference type="InterPro" id="IPR011990">
    <property type="entry name" value="TPR-like_helical_dom_sf"/>
</dbReference>
<comment type="caution">
    <text evidence="3">The sequence shown here is derived from an EMBL/GenBank/DDBJ whole genome shotgun (WGS) entry which is preliminary data.</text>
</comment>
<dbReference type="Pfam" id="PF13424">
    <property type="entry name" value="TPR_12"/>
    <property type="match status" value="1"/>
</dbReference>
<feature type="repeat" description="TPR" evidence="1">
    <location>
        <begin position="97"/>
        <end position="130"/>
    </location>
</feature>
<dbReference type="PROSITE" id="PS50293">
    <property type="entry name" value="TPR_REGION"/>
    <property type="match status" value="1"/>
</dbReference>
<evidence type="ECO:0000313" key="3">
    <source>
        <dbReference type="EMBL" id="MBA5629003.1"/>
    </source>
</evidence>
<reference evidence="3 4" key="1">
    <citation type="submission" date="2020-07" db="EMBL/GenBank/DDBJ databases">
        <title>Moheibacter lacus sp. nov., a member of the family Flavobacteriaceae isolated from freshwater lake sediment.</title>
        <authorList>
            <person name="Liu Y."/>
        </authorList>
    </citation>
    <scope>NUCLEOTIDE SEQUENCE [LARGE SCALE GENOMIC DNA]</scope>
    <source>
        <strain evidence="3 4">BDHS18</strain>
    </source>
</reference>
<dbReference type="SUPFAM" id="SSF48452">
    <property type="entry name" value="TPR-like"/>
    <property type="match status" value="1"/>
</dbReference>
<dbReference type="SMART" id="SM00028">
    <property type="entry name" value="TPR"/>
    <property type="match status" value="3"/>
</dbReference>
<feature type="compositionally biased region" description="Basic and acidic residues" evidence="2">
    <location>
        <begin position="151"/>
        <end position="195"/>
    </location>
</feature>
<keyword evidence="4" id="KW-1185">Reference proteome</keyword>
<dbReference type="Gene3D" id="1.25.40.10">
    <property type="entry name" value="Tetratricopeptide repeat domain"/>
    <property type="match status" value="1"/>
</dbReference>
<dbReference type="Proteomes" id="UP000552241">
    <property type="component" value="Unassembled WGS sequence"/>
</dbReference>
<name>A0A838ZRJ8_9FLAO</name>
<feature type="compositionally biased region" description="Basic and acidic residues" evidence="2">
    <location>
        <begin position="238"/>
        <end position="248"/>
    </location>
</feature>
<protein>
    <submittedName>
        <fullName evidence="3">Tetratricopeptide repeat protein</fullName>
    </submittedName>
</protein>
<dbReference type="InterPro" id="IPR019734">
    <property type="entry name" value="TPR_rpt"/>
</dbReference>
<dbReference type="PROSITE" id="PS50005">
    <property type="entry name" value="TPR"/>
    <property type="match status" value="1"/>
</dbReference>
<proteinExistence type="predicted"/>
<feature type="region of interest" description="Disordered" evidence="2">
    <location>
        <begin position="145"/>
        <end position="248"/>
    </location>
</feature>
<organism evidence="3 4">
    <name type="scientific">Moheibacter lacus</name>
    <dbReference type="NCBI Taxonomy" id="2745851"/>
    <lineage>
        <taxon>Bacteria</taxon>
        <taxon>Pseudomonadati</taxon>
        <taxon>Bacteroidota</taxon>
        <taxon>Flavobacteriia</taxon>
        <taxon>Flavobacteriales</taxon>
        <taxon>Weeksellaceae</taxon>
        <taxon>Moheibacter</taxon>
    </lineage>
</organism>
<dbReference type="AlphaFoldDB" id="A0A838ZRJ8"/>
<evidence type="ECO:0000256" key="2">
    <source>
        <dbReference type="SAM" id="MobiDB-lite"/>
    </source>
</evidence>